<name>A0A0F9RA44_9ZZZZ</name>
<sequence>MSEKEKKSKEAFEELEDYMINIIDYSGEDELPYSKCKIVLAVEIYNDELYNLSSVQESIGAADLKGSNDIKDISKEISRIKKLFIEALKFVRDPYGIDNYG</sequence>
<protein>
    <submittedName>
        <fullName evidence="1">Uncharacterized protein</fullName>
    </submittedName>
</protein>
<organism evidence="1">
    <name type="scientific">marine sediment metagenome</name>
    <dbReference type="NCBI Taxonomy" id="412755"/>
    <lineage>
        <taxon>unclassified sequences</taxon>
        <taxon>metagenomes</taxon>
        <taxon>ecological metagenomes</taxon>
    </lineage>
</organism>
<gene>
    <name evidence="1" type="ORF">LCGC14_0603250</name>
</gene>
<dbReference type="AlphaFoldDB" id="A0A0F9RA44"/>
<proteinExistence type="predicted"/>
<reference evidence="1" key="1">
    <citation type="journal article" date="2015" name="Nature">
        <title>Complex archaea that bridge the gap between prokaryotes and eukaryotes.</title>
        <authorList>
            <person name="Spang A."/>
            <person name="Saw J.H."/>
            <person name="Jorgensen S.L."/>
            <person name="Zaremba-Niedzwiedzka K."/>
            <person name="Martijn J."/>
            <person name="Lind A.E."/>
            <person name="van Eijk R."/>
            <person name="Schleper C."/>
            <person name="Guy L."/>
            <person name="Ettema T.J."/>
        </authorList>
    </citation>
    <scope>NUCLEOTIDE SEQUENCE</scope>
</reference>
<dbReference type="EMBL" id="LAZR01000975">
    <property type="protein sequence ID" value="KKN53355.1"/>
    <property type="molecule type" value="Genomic_DNA"/>
</dbReference>
<accession>A0A0F9RA44</accession>
<comment type="caution">
    <text evidence="1">The sequence shown here is derived from an EMBL/GenBank/DDBJ whole genome shotgun (WGS) entry which is preliminary data.</text>
</comment>
<evidence type="ECO:0000313" key="1">
    <source>
        <dbReference type="EMBL" id="KKN53355.1"/>
    </source>
</evidence>